<dbReference type="AlphaFoldDB" id="A0A6J4SZJ9"/>
<dbReference type="InterPro" id="IPR036388">
    <property type="entry name" value="WH-like_DNA-bd_sf"/>
</dbReference>
<dbReference type="Gene3D" id="1.10.10.10">
    <property type="entry name" value="Winged helix-like DNA-binding domain superfamily/Winged helix DNA-binding domain"/>
    <property type="match status" value="1"/>
</dbReference>
<gene>
    <name evidence="1" type="ORF">AVDCRST_MAG30-2401</name>
</gene>
<evidence type="ECO:0008006" key="2">
    <source>
        <dbReference type="Google" id="ProtNLM"/>
    </source>
</evidence>
<organism evidence="1">
    <name type="scientific">uncultured Solirubrobacteraceae bacterium</name>
    <dbReference type="NCBI Taxonomy" id="1162706"/>
    <lineage>
        <taxon>Bacteria</taxon>
        <taxon>Bacillati</taxon>
        <taxon>Actinomycetota</taxon>
        <taxon>Thermoleophilia</taxon>
        <taxon>Solirubrobacterales</taxon>
        <taxon>Solirubrobacteraceae</taxon>
        <taxon>environmental samples</taxon>
    </lineage>
</organism>
<dbReference type="EMBL" id="CADCVS010000313">
    <property type="protein sequence ID" value="CAA9509504.1"/>
    <property type="molecule type" value="Genomic_DNA"/>
</dbReference>
<dbReference type="InterPro" id="IPR036390">
    <property type="entry name" value="WH_DNA-bd_sf"/>
</dbReference>
<proteinExistence type="predicted"/>
<dbReference type="SUPFAM" id="SSF46785">
    <property type="entry name" value="Winged helix' DNA-binding domain"/>
    <property type="match status" value="1"/>
</dbReference>
<sequence length="119" mass="12795">MVAFIAANLESVAQLEVLLLLRAAPGKRWTVDEVARAQVSAPDSIARCLEYLAGRGLLDADEDGDGFRYAPPAAQEPVVDQLAKAYATRRPTVVAQIFAPPAPGAASTLAEGFRFRRRD</sequence>
<protein>
    <recommendedName>
        <fullName evidence="2">HTH iclR-type domain-containing protein</fullName>
    </recommendedName>
</protein>
<accession>A0A6J4SZJ9</accession>
<reference evidence="1" key="1">
    <citation type="submission" date="2020-02" db="EMBL/GenBank/DDBJ databases">
        <authorList>
            <person name="Meier V. D."/>
        </authorList>
    </citation>
    <scope>NUCLEOTIDE SEQUENCE</scope>
    <source>
        <strain evidence="1">AVDCRST_MAG30</strain>
    </source>
</reference>
<name>A0A6J4SZJ9_9ACTN</name>
<evidence type="ECO:0000313" key="1">
    <source>
        <dbReference type="EMBL" id="CAA9509504.1"/>
    </source>
</evidence>